<dbReference type="Pfam" id="PF01347">
    <property type="entry name" value="Vitellogenin_N"/>
    <property type="match status" value="1"/>
</dbReference>
<dbReference type="Gene3D" id="2.30.230.10">
    <property type="entry name" value="Lipovitellin, beta-sheet shell regions, chain A"/>
    <property type="match status" value="1"/>
</dbReference>
<gene>
    <name evidence="11" type="primary">MTTP</name>
</gene>
<dbReference type="Proteomes" id="UP000515156">
    <property type="component" value="Chromosome 2"/>
</dbReference>
<dbReference type="GO" id="GO:0042157">
    <property type="term" value="P:lipoprotein metabolic process"/>
    <property type="evidence" value="ECO:0007669"/>
    <property type="project" value="TreeGrafter"/>
</dbReference>
<evidence type="ECO:0000256" key="3">
    <source>
        <dbReference type="ARBA" id="ARBA00022729"/>
    </source>
</evidence>
<keyword evidence="3 8" id="KW-0732">Signal</keyword>
<dbReference type="InterPro" id="IPR001747">
    <property type="entry name" value="Vitellogenin_N"/>
</dbReference>
<dbReference type="OrthoDB" id="5865932at2759"/>
<dbReference type="InterPro" id="IPR015819">
    <property type="entry name" value="Lipid_transp_b-sht_shell"/>
</dbReference>
<dbReference type="SMART" id="SM00638">
    <property type="entry name" value="LPD_N"/>
    <property type="match status" value="1"/>
</dbReference>
<dbReference type="FunFam" id="1.25.10.20:FF:000001">
    <property type="entry name" value="microsomal triglyceride transfer protein large subunit"/>
    <property type="match status" value="1"/>
</dbReference>
<dbReference type="InterPro" id="IPR045811">
    <property type="entry name" value="MTP_lip-bd"/>
</dbReference>
<dbReference type="InterPro" id="IPR015816">
    <property type="entry name" value="Vitellinogen_b-sht_N"/>
</dbReference>
<proteinExistence type="predicted"/>
<evidence type="ECO:0000313" key="10">
    <source>
        <dbReference type="Proteomes" id="UP000515156"/>
    </source>
</evidence>
<accession>A0A6P7WZP1</accession>
<dbReference type="GO" id="GO:0005548">
    <property type="term" value="F:phospholipid transporter activity"/>
    <property type="evidence" value="ECO:0007669"/>
    <property type="project" value="InterPro"/>
</dbReference>
<evidence type="ECO:0000313" key="11">
    <source>
        <dbReference type="RefSeq" id="XP_030046596.1"/>
    </source>
</evidence>
<keyword evidence="6" id="KW-1015">Disulfide bond</keyword>
<comment type="subcellular location">
    <subcellularLocation>
        <location evidence="1">Endoplasmic reticulum</location>
    </subcellularLocation>
</comment>
<evidence type="ECO:0000256" key="7">
    <source>
        <dbReference type="PROSITE-ProRule" id="PRU00557"/>
    </source>
</evidence>
<name>A0A6P7WZP1_9AMPH</name>
<evidence type="ECO:0000256" key="4">
    <source>
        <dbReference type="ARBA" id="ARBA00022824"/>
    </source>
</evidence>
<reference evidence="11" key="1">
    <citation type="submission" date="2025-08" db="UniProtKB">
        <authorList>
            <consortium name="RefSeq"/>
        </authorList>
    </citation>
    <scope>IDENTIFICATION</scope>
</reference>
<sequence length="897" mass="100218">MPALTLLFLCIASALSASVKEHTSGPRLNNDKLYTFTYSSEVFINRPRGLPQDSAGYRISSKVDVNLIWRNPNNDDDQLIKLTIKDVKVENVNERPAAKNIFTGTNVKSLMGEDYIGALQRPILLHWNHGKVKSFYSYQEEPTVILNMKRGLASLFQIQLNSGSSNEVDVSGNCKVTYQARQNQVTKIKTLNNCKKAKPGFTSYSKVFDIITKATSATIYSLEDGFIKSVLAEENHVLSLSSFQTLATKVVSKQKLELQSTKAGPRHIPGKQVASIVKGLDPKYVSLSLIAEPVKADCENCPLVSEHWQAIRQHLDPENLSKAEAGKSFLSFIESLRRANKEDILQILHRENDALLPQLVDAVTSALTPASVEALLEFLDFANGSRPQLQERFLFACGFISLPNEMLLSALLNKFNERIANNDIRETFVIIIGAVVRKLCQTGGCKLSATVKAKKLILGGLEKVDNRSDIRPYLFAVKNSLLPEAIPLLLKHAEFGEGPASSIAVNALQNYDTAFITQEVKKIMNRIYHQNNKIYEKTVRTAAAKIIFHNNPSSMEVRNLLLSIGELSMEMNKYMLSMVQDIMQFEMPVSKLVRKVLKDMLVQNYDRFSKSGSSSAFSGYLAFFLIGGSDLSAVYSLDILYSGSGILRRSNLDFFMFSRNTQLHISQVVIEAQGLETMIAATPDEGEEDLESYTGVSTILLDVQLRPVTFFQGYSDLMSKMFSATDDPVSIVKGLILLLDHSEVIQLQSGLRASAEFQGVMAIDISGGMEFSLWYREFKTTVRSRGALVMVGNITVDSLFVKAGMENRFESEVALDFLSTVKFSEYPFLVCLQMDKDKYPFRQYVTKYERLPSGKSYVSRKGKVHQIPGTQLPLHQENSNMCRKSFSEESSSSNGWF</sequence>
<dbReference type="Gene3D" id="1.25.10.20">
    <property type="entry name" value="Vitellinogen, superhelical"/>
    <property type="match status" value="1"/>
</dbReference>
<comment type="caution">
    <text evidence="7">Lacks conserved residue(s) required for the propagation of feature annotation.</text>
</comment>
<dbReference type="KEGG" id="muo:115461136"/>
<dbReference type="AlphaFoldDB" id="A0A6P7WZP1"/>
<dbReference type="InterPro" id="IPR039988">
    <property type="entry name" value="MTTP"/>
</dbReference>
<evidence type="ECO:0000256" key="2">
    <source>
        <dbReference type="ARBA" id="ARBA00022448"/>
    </source>
</evidence>
<dbReference type="CTD" id="4547"/>
<keyword evidence="2" id="KW-0813">Transport</keyword>
<dbReference type="RefSeq" id="XP_030046596.1">
    <property type="nucleotide sequence ID" value="XM_030190736.1"/>
</dbReference>
<dbReference type="FunCoup" id="A0A6P7WZP1">
    <property type="interactions" value="458"/>
</dbReference>
<dbReference type="GeneID" id="115461136"/>
<dbReference type="GO" id="GO:0042632">
    <property type="term" value="P:cholesterol homeostasis"/>
    <property type="evidence" value="ECO:0007669"/>
    <property type="project" value="TreeGrafter"/>
</dbReference>
<dbReference type="InParanoid" id="A0A6P7WZP1"/>
<dbReference type="Pfam" id="PF19444">
    <property type="entry name" value="MTP_lip_bd"/>
    <property type="match status" value="1"/>
</dbReference>
<dbReference type="GO" id="GO:0016323">
    <property type="term" value="C:basolateral plasma membrane"/>
    <property type="evidence" value="ECO:0007669"/>
    <property type="project" value="TreeGrafter"/>
</dbReference>
<evidence type="ECO:0000256" key="6">
    <source>
        <dbReference type="ARBA" id="ARBA00023157"/>
    </source>
</evidence>
<protein>
    <submittedName>
        <fullName evidence="11">Microsomal triglyceride transfer protein large subunit isoform X1</fullName>
    </submittedName>
</protein>
<dbReference type="GO" id="GO:0005794">
    <property type="term" value="C:Golgi apparatus"/>
    <property type="evidence" value="ECO:0007669"/>
    <property type="project" value="TreeGrafter"/>
</dbReference>
<dbReference type="FunFam" id="2.30.230.10:FF:000001">
    <property type="entry name" value="Microsomal triglyceride transfer protein large subunit"/>
    <property type="match status" value="1"/>
</dbReference>
<evidence type="ECO:0000259" key="9">
    <source>
        <dbReference type="PROSITE" id="PS51211"/>
    </source>
</evidence>
<evidence type="ECO:0000256" key="1">
    <source>
        <dbReference type="ARBA" id="ARBA00004240"/>
    </source>
</evidence>
<dbReference type="GO" id="GO:0008289">
    <property type="term" value="F:lipid binding"/>
    <property type="evidence" value="ECO:0007669"/>
    <property type="project" value="InterPro"/>
</dbReference>
<evidence type="ECO:0000256" key="5">
    <source>
        <dbReference type="ARBA" id="ARBA00023055"/>
    </source>
</evidence>
<keyword evidence="5" id="KW-0445">Lipid transport</keyword>
<evidence type="ECO:0000256" key="8">
    <source>
        <dbReference type="SAM" id="SignalP"/>
    </source>
</evidence>
<dbReference type="PANTHER" id="PTHR13024:SF1">
    <property type="entry name" value="MICROSOMAL TRIGLYCERIDE TRANSFER PROTEIN LARGE SUBUNIT"/>
    <property type="match status" value="1"/>
</dbReference>
<dbReference type="GO" id="GO:0120013">
    <property type="term" value="F:lipid transfer activity"/>
    <property type="evidence" value="ECO:0007669"/>
    <property type="project" value="UniProtKB-ARBA"/>
</dbReference>
<keyword evidence="10" id="KW-1185">Reference proteome</keyword>
<dbReference type="PROSITE" id="PS51211">
    <property type="entry name" value="VITELLOGENIN"/>
    <property type="match status" value="1"/>
</dbReference>
<keyword evidence="4" id="KW-0256">Endoplasmic reticulum</keyword>
<dbReference type="PANTHER" id="PTHR13024">
    <property type="entry name" value="MICROSOMAL TRIGLYCERIDE TRANSFER PROTEIN, LARGE SUBUNIT"/>
    <property type="match status" value="1"/>
</dbReference>
<dbReference type="InterPro" id="IPR011030">
    <property type="entry name" value="Lipovitellin_superhlx_dom"/>
</dbReference>
<dbReference type="SUPFAM" id="SSF56968">
    <property type="entry name" value="Lipovitellin-phosvitin complex, beta-sheet shell regions"/>
    <property type="match status" value="1"/>
</dbReference>
<organism evidence="10 11">
    <name type="scientific">Microcaecilia unicolor</name>
    <dbReference type="NCBI Taxonomy" id="1415580"/>
    <lineage>
        <taxon>Eukaryota</taxon>
        <taxon>Metazoa</taxon>
        <taxon>Chordata</taxon>
        <taxon>Craniata</taxon>
        <taxon>Vertebrata</taxon>
        <taxon>Euteleostomi</taxon>
        <taxon>Amphibia</taxon>
        <taxon>Gymnophiona</taxon>
        <taxon>Siphonopidae</taxon>
        <taxon>Microcaecilia</taxon>
    </lineage>
</organism>
<feature type="chain" id="PRO_5028095970" evidence="8">
    <location>
        <begin position="17"/>
        <end position="897"/>
    </location>
</feature>
<dbReference type="GO" id="GO:0005783">
    <property type="term" value="C:endoplasmic reticulum"/>
    <property type="evidence" value="ECO:0007669"/>
    <property type="project" value="UniProtKB-SubCell"/>
</dbReference>
<dbReference type="SUPFAM" id="SSF48431">
    <property type="entry name" value="Lipovitellin-phosvitin complex, superhelical domain"/>
    <property type="match status" value="1"/>
</dbReference>
<feature type="domain" description="Vitellogenin" evidence="9">
    <location>
        <begin position="28"/>
        <end position="651"/>
    </location>
</feature>
<feature type="signal peptide" evidence="8">
    <location>
        <begin position="1"/>
        <end position="16"/>
    </location>
</feature>